<accession>A0A6G1LHS1</accession>
<dbReference type="OrthoDB" id="2157530at2759"/>
<evidence type="ECO:0000313" key="3">
    <source>
        <dbReference type="Proteomes" id="UP000799436"/>
    </source>
</evidence>
<dbReference type="PANTHER" id="PTHR24148">
    <property type="entry name" value="ANKYRIN REPEAT DOMAIN-CONTAINING PROTEIN 39 HOMOLOG-RELATED"/>
    <property type="match status" value="1"/>
</dbReference>
<gene>
    <name evidence="2" type="ORF">EJ03DRAFT_348801</name>
</gene>
<evidence type="ECO:0000313" key="2">
    <source>
        <dbReference type="EMBL" id="KAF2772425.1"/>
    </source>
</evidence>
<sequence>MNLTRWKNPSQKQKSEELLDFHHGLLRSSKTSIRLAQILPGSGTKRVAISLIDSFVSGPGQQPYDALSYTWGDNTRTKYVKCNNRRLAVTPTLLEALQRFRDSDKVVTLWIDQICICQDRISERNDQVQLMGDIFKAASRVVVWLGNDYDDSAAGMQLAKQLLHIAQSRNISRLGAGDLESHGLPKRGHRRWKAFAAILRRPWFWRTWVVQEVVLNPSVELVLGPNSLSWNELESIIALLEGPVPTDWQLDQAISAAELPFSRINKIRLRHRRMITTPLSLVTVDVQFDRNGLSEPESMTEPKNEDSPELLDLLLMSRGLGASDPRDKIYALLGLSKHDIKPDYSMSPESVFTDFALQTIGAATLALSKCEALSIDSSSHIREVRRALILFSCAGRQNQRLRGLASWLPDWTVNMASRPLALGLGTQRFAAGGSQLGVFDWQYDLGLQLSGILVDTVQAVGHVLLDIDGKHDPHASISAWWKEAASIAVTRIAHSRGSTTYTDAFEAMRRRLALCRHGYYVGEMRHRRRGSLLDDAETVMTDPTHNATQTLVLGPTRGRVMFASSTGFLGLAPHGTQEGDVIVIVRGVDVPYVLRPQNEAYELIGEAYVEGVMQGEALDMGFMGIDIMIR</sequence>
<dbReference type="EMBL" id="ML995815">
    <property type="protein sequence ID" value="KAF2772425.1"/>
    <property type="molecule type" value="Genomic_DNA"/>
</dbReference>
<reference evidence="2" key="1">
    <citation type="journal article" date="2020" name="Stud. Mycol.">
        <title>101 Dothideomycetes genomes: a test case for predicting lifestyles and emergence of pathogens.</title>
        <authorList>
            <person name="Haridas S."/>
            <person name="Albert R."/>
            <person name="Binder M."/>
            <person name="Bloem J."/>
            <person name="Labutti K."/>
            <person name="Salamov A."/>
            <person name="Andreopoulos B."/>
            <person name="Baker S."/>
            <person name="Barry K."/>
            <person name="Bills G."/>
            <person name="Bluhm B."/>
            <person name="Cannon C."/>
            <person name="Castanera R."/>
            <person name="Culley D."/>
            <person name="Daum C."/>
            <person name="Ezra D."/>
            <person name="Gonzalez J."/>
            <person name="Henrissat B."/>
            <person name="Kuo A."/>
            <person name="Liang C."/>
            <person name="Lipzen A."/>
            <person name="Lutzoni F."/>
            <person name="Magnuson J."/>
            <person name="Mondo S."/>
            <person name="Nolan M."/>
            <person name="Ohm R."/>
            <person name="Pangilinan J."/>
            <person name="Park H.-J."/>
            <person name="Ramirez L."/>
            <person name="Alfaro M."/>
            <person name="Sun H."/>
            <person name="Tritt A."/>
            <person name="Yoshinaga Y."/>
            <person name="Zwiers L.-H."/>
            <person name="Turgeon B."/>
            <person name="Goodwin S."/>
            <person name="Spatafora J."/>
            <person name="Crous P."/>
            <person name="Grigoriev I."/>
        </authorList>
    </citation>
    <scope>NUCLEOTIDE SEQUENCE</scope>
    <source>
        <strain evidence="2">CBS 116005</strain>
    </source>
</reference>
<keyword evidence="3" id="KW-1185">Reference proteome</keyword>
<proteinExistence type="predicted"/>
<dbReference type="Pfam" id="PF06985">
    <property type="entry name" value="HET"/>
    <property type="match status" value="1"/>
</dbReference>
<protein>
    <submittedName>
        <fullName evidence="2">HET-domain-containing protein</fullName>
    </submittedName>
</protein>
<dbReference type="PANTHER" id="PTHR24148:SF64">
    <property type="entry name" value="HETEROKARYON INCOMPATIBILITY DOMAIN-CONTAINING PROTEIN"/>
    <property type="match status" value="1"/>
</dbReference>
<name>A0A6G1LHS1_9PEZI</name>
<dbReference type="AlphaFoldDB" id="A0A6G1LHS1"/>
<organism evidence="2 3">
    <name type="scientific">Teratosphaeria nubilosa</name>
    <dbReference type="NCBI Taxonomy" id="161662"/>
    <lineage>
        <taxon>Eukaryota</taxon>
        <taxon>Fungi</taxon>
        <taxon>Dikarya</taxon>
        <taxon>Ascomycota</taxon>
        <taxon>Pezizomycotina</taxon>
        <taxon>Dothideomycetes</taxon>
        <taxon>Dothideomycetidae</taxon>
        <taxon>Mycosphaerellales</taxon>
        <taxon>Teratosphaeriaceae</taxon>
        <taxon>Teratosphaeria</taxon>
    </lineage>
</organism>
<dbReference type="Proteomes" id="UP000799436">
    <property type="component" value="Unassembled WGS sequence"/>
</dbReference>
<feature type="domain" description="Heterokaryon incompatibility" evidence="1">
    <location>
        <begin position="64"/>
        <end position="212"/>
    </location>
</feature>
<dbReference type="InterPro" id="IPR010730">
    <property type="entry name" value="HET"/>
</dbReference>
<dbReference type="InterPro" id="IPR052895">
    <property type="entry name" value="HetReg/Transcr_Mod"/>
</dbReference>
<evidence type="ECO:0000259" key="1">
    <source>
        <dbReference type="Pfam" id="PF06985"/>
    </source>
</evidence>
<dbReference type="Pfam" id="PF26639">
    <property type="entry name" value="Het-6_barrel"/>
    <property type="match status" value="1"/>
</dbReference>